<evidence type="ECO:0000259" key="2">
    <source>
        <dbReference type="Pfam" id="PF01370"/>
    </source>
</evidence>
<dbReference type="InterPro" id="IPR036291">
    <property type="entry name" value="NAD(P)-bd_dom_sf"/>
</dbReference>
<dbReference type="SUPFAM" id="SSF51735">
    <property type="entry name" value="NAD(P)-binding Rossmann-fold domains"/>
    <property type="match status" value="1"/>
</dbReference>
<evidence type="ECO:0000313" key="3">
    <source>
        <dbReference type="EMBL" id="SVD53288.1"/>
    </source>
</evidence>
<organism evidence="3">
    <name type="scientific">marine metagenome</name>
    <dbReference type="NCBI Taxonomy" id="408172"/>
    <lineage>
        <taxon>unclassified sequences</taxon>
        <taxon>metagenomes</taxon>
        <taxon>ecological metagenomes</taxon>
    </lineage>
</organism>
<comment type="similarity">
    <text evidence="1">Belongs to the NAD(P)-dependent epimerase/dehydratase family.</text>
</comment>
<accession>A0A382W5A0</accession>
<evidence type="ECO:0000256" key="1">
    <source>
        <dbReference type="ARBA" id="ARBA00007637"/>
    </source>
</evidence>
<dbReference type="PANTHER" id="PTHR43000">
    <property type="entry name" value="DTDP-D-GLUCOSE 4,6-DEHYDRATASE-RELATED"/>
    <property type="match status" value="1"/>
</dbReference>
<reference evidence="3" key="1">
    <citation type="submission" date="2018-05" db="EMBL/GenBank/DDBJ databases">
        <authorList>
            <person name="Lanie J.A."/>
            <person name="Ng W.-L."/>
            <person name="Kazmierczak K.M."/>
            <person name="Andrzejewski T.M."/>
            <person name="Davidsen T.M."/>
            <person name="Wayne K.J."/>
            <person name="Tettelin H."/>
            <person name="Glass J.I."/>
            <person name="Rusch D."/>
            <person name="Podicherti R."/>
            <person name="Tsui H.-C.T."/>
            <person name="Winkler M.E."/>
        </authorList>
    </citation>
    <scope>NUCLEOTIDE SEQUENCE</scope>
</reference>
<dbReference type="Gene3D" id="3.40.50.720">
    <property type="entry name" value="NAD(P)-binding Rossmann-like Domain"/>
    <property type="match status" value="1"/>
</dbReference>
<dbReference type="Pfam" id="PF01370">
    <property type="entry name" value="Epimerase"/>
    <property type="match status" value="1"/>
</dbReference>
<proteinExistence type="inferred from homology"/>
<name>A0A382W5A0_9ZZZZ</name>
<dbReference type="InterPro" id="IPR001509">
    <property type="entry name" value="Epimerase_deHydtase"/>
</dbReference>
<dbReference type="CDD" id="cd08946">
    <property type="entry name" value="SDR_e"/>
    <property type="match status" value="1"/>
</dbReference>
<gene>
    <name evidence="3" type="ORF">METZ01_LOCUS406142</name>
</gene>
<protein>
    <recommendedName>
        <fullName evidence="2">NAD-dependent epimerase/dehydratase domain-containing protein</fullName>
    </recommendedName>
</protein>
<dbReference type="EMBL" id="UINC01156714">
    <property type="protein sequence ID" value="SVD53288.1"/>
    <property type="molecule type" value="Genomic_DNA"/>
</dbReference>
<feature type="non-terminal residue" evidence="3">
    <location>
        <position position="243"/>
    </location>
</feature>
<sequence>MDKKINSTVFITGASGFLASYVITELLDNNYRVYATDVREHELSIVSHQSDNFFFIKKEFRKAKKDIEELFQENNETVFSALHFAGISDANTCEKNPLSAYDANVNLTVEVLDFCKDQNILKFYFPSTALVYGENTINQTSSEESLINPLNFYAWTKFIAEKTVNSYCSSFGLRATVMRFNNIIGYPLKAGTILNDVFSQINNETEEIVIQNGNPVRDYIFVKDAVSALICLLNKDSDSNFEI</sequence>
<feature type="domain" description="NAD-dependent epimerase/dehydratase" evidence="2">
    <location>
        <begin position="9"/>
        <end position="236"/>
    </location>
</feature>
<dbReference type="AlphaFoldDB" id="A0A382W5A0"/>